<dbReference type="Proteomes" id="UP000419138">
    <property type="component" value="Unassembled WGS sequence"/>
</dbReference>
<dbReference type="EMBL" id="VCLA01000127">
    <property type="protein sequence ID" value="MQT01488.1"/>
    <property type="molecule type" value="Genomic_DNA"/>
</dbReference>
<evidence type="ECO:0000313" key="2">
    <source>
        <dbReference type="Proteomes" id="UP000419138"/>
    </source>
</evidence>
<evidence type="ECO:0000313" key="1">
    <source>
        <dbReference type="EMBL" id="MQT01488.1"/>
    </source>
</evidence>
<reference evidence="1 2" key="1">
    <citation type="submission" date="2019-05" db="EMBL/GenBank/DDBJ databases">
        <title>Comparative genomics and metabolomics analyses of clavulanic acid producing Streptomyces species provides insight into specialized metabolism and evolution of beta-lactam biosynthetic gene clusters.</title>
        <authorList>
            <person name="Moore M.A."/>
            <person name="Cruz-Morales P."/>
            <person name="Barona Gomez F."/>
            <person name="Kapil T."/>
        </authorList>
    </citation>
    <scope>NUCLEOTIDE SEQUENCE [LARGE SCALE GENOMIC DNA]</scope>
    <source>
        <strain evidence="1 2">NRRL 5741</strain>
    </source>
</reference>
<name>A0A646KH70_STRJU</name>
<protein>
    <submittedName>
        <fullName evidence="1">Uncharacterized protein</fullName>
    </submittedName>
</protein>
<proteinExistence type="predicted"/>
<keyword evidence="2" id="KW-1185">Reference proteome</keyword>
<accession>A0A646KH70</accession>
<dbReference type="AlphaFoldDB" id="A0A646KH70"/>
<sequence>MAVLVLPSCTVRHSPEHTSSRPPSAWTSSFRLPLPFDAYKWNPRETWLRERARHLLAEHCLQARGIDLDLPGATPEPPDSYDNSRRYGVGDIRAASRFGYHPPEMWSGGQPQWAERLSAEEEAALYGAESDPGCYHQADSALSLGTPAADTSWLATQSSRTLLRSSATAEVNQARSSWSTCMKQAGYAYTHPDKAIGDPQWDLDSRTVTAREIETARADVRCKRSSGLLRLWHTTESAAQRRVIARHRAVFESLTANKQAQLKNAARALEVRR</sequence>
<organism evidence="1 2">
    <name type="scientific">Streptomyces jumonjinensis</name>
    <dbReference type="NCBI Taxonomy" id="1945"/>
    <lineage>
        <taxon>Bacteria</taxon>
        <taxon>Bacillati</taxon>
        <taxon>Actinomycetota</taxon>
        <taxon>Actinomycetes</taxon>
        <taxon>Kitasatosporales</taxon>
        <taxon>Streptomycetaceae</taxon>
        <taxon>Streptomyces</taxon>
    </lineage>
</organism>
<gene>
    <name evidence="1" type="ORF">FF041_15120</name>
</gene>
<comment type="caution">
    <text evidence="1">The sequence shown here is derived from an EMBL/GenBank/DDBJ whole genome shotgun (WGS) entry which is preliminary data.</text>
</comment>
<dbReference type="OrthoDB" id="4800194at2"/>
<dbReference type="RefSeq" id="WP_153523291.1">
    <property type="nucleotide sequence ID" value="NZ_JBEPDZ010000015.1"/>
</dbReference>